<dbReference type="InterPro" id="IPR024290">
    <property type="entry name" value="SICA_extracell_a"/>
</dbReference>
<keyword evidence="2" id="KW-1133">Transmembrane helix</keyword>
<organism evidence="4 5">
    <name type="scientific">Plasmodium fragile</name>
    <dbReference type="NCBI Taxonomy" id="5857"/>
    <lineage>
        <taxon>Eukaryota</taxon>
        <taxon>Sar</taxon>
        <taxon>Alveolata</taxon>
        <taxon>Apicomplexa</taxon>
        <taxon>Aconoidasida</taxon>
        <taxon>Haemosporida</taxon>
        <taxon>Plasmodiidae</taxon>
        <taxon>Plasmodium</taxon>
        <taxon>Plasmodium (Plasmodium)</taxon>
    </lineage>
</organism>
<feature type="transmembrane region" description="Helical" evidence="2">
    <location>
        <begin position="629"/>
        <end position="646"/>
    </location>
</feature>
<dbReference type="EMBL" id="KQ001664">
    <property type="protein sequence ID" value="KJP88228.1"/>
    <property type="molecule type" value="Genomic_DNA"/>
</dbReference>
<evidence type="ECO:0000313" key="4">
    <source>
        <dbReference type="EMBL" id="KJP88228.1"/>
    </source>
</evidence>
<gene>
    <name evidence="4" type="ORF">AK88_02175</name>
</gene>
<feature type="compositionally biased region" description="Polar residues" evidence="1">
    <location>
        <begin position="541"/>
        <end position="571"/>
    </location>
</feature>
<evidence type="ECO:0000259" key="3">
    <source>
        <dbReference type="Pfam" id="PF12887"/>
    </source>
</evidence>
<dbReference type="OrthoDB" id="389518at2759"/>
<dbReference type="VEuPathDB" id="PlasmoDB:AK88_02175"/>
<feature type="compositionally biased region" description="Polar residues" evidence="1">
    <location>
        <begin position="459"/>
        <end position="470"/>
    </location>
</feature>
<feature type="domain" description="Schizont-infected cell agglutination extracellular alpha" evidence="3">
    <location>
        <begin position="19"/>
        <end position="181"/>
    </location>
</feature>
<feature type="compositionally biased region" description="Polar residues" evidence="1">
    <location>
        <begin position="295"/>
        <end position="329"/>
    </location>
</feature>
<dbReference type="RefSeq" id="XP_012335232.1">
    <property type="nucleotide sequence ID" value="XM_012479809.1"/>
</dbReference>
<feature type="region of interest" description="Disordered" evidence="1">
    <location>
        <begin position="276"/>
        <end position="413"/>
    </location>
</feature>
<feature type="compositionally biased region" description="Pro residues" evidence="1">
    <location>
        <begin position="342"/>
        <end position="356"/>
    </location>
</feature>
<proteinExistence type="predicted"/>
<keyword evidence="5" id="KW-1185">Reference proteome</keyword>
<keyword evidence="2" id="KW-0812">Transmembrane</keyword>
<evidence type="ECO:0000313" key="5">
    <source>
        <dbReference type="Proteomes" id="UP000054561"/>
    </source>
</evidence>
<dbReference type="Proteomes" id="UP000054561">
    <property type="component" value="Unassembled WGS sequence"/>
</dbReference>
<sequence length="662" mass="70522">MAEKLVEVLVQYVQQRKIGSDTAEGQGRKSEFSDMLWDDIEKLFTELTDKLKEKDIMESALCQEIYGKKKKLAPEKLLCRYIVKIFVYMDGKEEVVEGLTTLNAGHTRWRDYFKCVVGNVTLIKLFEKNCAATEIINKVSREMSTIGMTLAGKSNSKQCQGLDYESLNIGTKFVAGTMGEWINRWKITSVGGVSGSRAPTSCSAPTSITKATATTDSEDAHVVKLFEDGTARDVAGLIQKKATITADERQKIMEAAKDKGPAKSVLDEVMREIERQATGNGGHIQVPDPRAPTPATGTPSKESTGQPEAQKPTETTQDAGKTATPSTPDTVPVARSEDVVETPPPSRPLPPAPPPAEGTGAGNDVLDTKTENTVISKDTATIKGRPDDPTGETKCPEENSRNTASSPISYETSNVTITPVSYTYEGALTCAKIRELQALDKTQRDLHSGPKNAIDTTGKDSTANTGTQDPQVPAEPAPGPVTPSEASAVTEPRATGGAGEVHTTSHPGFPIPDKTCFYGIAHSNCTKVHGSFVLNDDKDNTGTGRASPGTASSPSITNTQSTRSNKKSGTNDFVLGSDPPQAAGDLGGHYAPGPPQVPHTVHPKNVPSNDGGPDVPDLTGTVLTGTTPVLLFVPSVIVALLGYSLWKVSMNSYKLTHKHAQI</sequence>
<dbReference type="AlphaFoldDB" id="A0A0D9QMS7"/>
<dbReference type="GeneID" id="24267489"/>
<evidence type="ECO:0000256" key="2">
    <source>
        <dbReference type="SAM" id="Phobius"/>
    </source>
</evidence>
<accession>A0A0D9QMS7</accession>
<keyword evidence="2" id="KW-0472">Membrane</keyword>
<dbReference type="Pfam" id="PF12887">
    <property type="entry name" value="SICA_alpha"/>
    <property type="match status" value="1"/>
</dbReference>
<reference evidence="4 5" key="1">
    <citation type="submission" date="2014-03" db="EMBL/GenBank/DDBJ databases">
        <title>The Genome Sequence of Plasmodium fragile nilgiri.</title>
        <authorList>
            <consortium name="The Broad Institute Genomics Platform"/>
            <consortium name="The Broad Institute Genome Sequencing Center for Infectious Disease"/>
            <person name="Neafsey D."/>
            <person name="Duraisingh M."/>
            <person name="Young S.K."/>
            <person name="Zeng Q."/>
            <person name="Gargeya S."/>
            <person name="Abouelleil A."/>
            <person name="Alvarado L."/>
            <person name="Chapman S.B."/>
            <person name="Gainer-Dewar J."/>
            <person name="Goldberg J."/>
            <person name="Griggs A."/>
            <person name="Gujja S."/>
            <person name="Hansen M."/>
            <person name="Howarth C."/>
            <person name="Imamovic A."/>
            <person name="Larimer J."/>
            <person name="Pearson M."/>
            <person name="Poon T.W."/>
            <person name="Priest M."/>
            <person name="Roberts A."/>
            <person name="Saif S."/>
            <person name="Shea T."/>
            <person name="Sykes S."/>
            <person name="Wortman J."/>
            <person name="Nusbaum C."/>
            <person name="Birren B."/>
        </authorList>
    </citation>
    <scope>NUCLEOTIDE SEQUENCE [LARGE SCALE GENOMIC DNA]</scope>
    <source>
        <strain evidence="5">nilgiri</strain>
    </source>
</reference>
<feature type="compositionally biased region" description="Polar residues" evidence="1">
    <location>
        <begin position="401"/>
        <end position="413"/>
    </location>
</feature>
<feature type="region of interest" description="Disordered" evidence="1">
    <location>
        <begin position="441"/>
        <end position="509"/>
    </location>
</feature>
<evidence type="ECO:0000256" key="1">
    <source>
        <dbReference type="SAM" id="MobiDB-lite"/>
    </source>
</evidence>
<protein>
    <recommendedName>
        <fullName evidence="3">Schizont-infected cell agglutination extracellular alpha domain-containing protein</fullName>
    </recommendedName>
</protein>
<feature type="region of interest" description="Disordered" evidence="1">
    <location>
        <begin position="531"/>
        <end position="614"/>
    </location>
</feature>
<name>A0A0D9QMS7_PLAFR</name>